<evidence type="ECO:0000256" key="8">
    <source>
        <dbReference type="ARBA" id="ARBA00032024"/>
    </source>
</evidence>
<evidence type="ECO:0000256" key="12">
    <source>
        <dbReference type="RuleBase" id="RU362068"/>
    </source>
</evidence>
<dbReference type="Gene3D" id="3.40.50.720">
    <property type="entry name" value="NAD(P)-binding Rossmann-like Domain"/>
    <property type="match status" value="1"/>
</dbReference>
<organism evidence="15 16">
    <name type="scientific">Halorubrum glutamatedens</name>
    <dbReference type="NCBI Taxonomy" id="2707018"/>
    <lineage>
        <taxon>Archaea</taxon>
        <taxon>Methanobacteriati</taxon>
        <taxon>Methanobacteriota</taxon>
        <taxon>Stenosarchaea group</taxon>
        <taxon>Halobacteria</taxon>
        <taxon>Halobacteriales</taxon>
        <taxon>Haloferacaceae</taxon>
        <taxon>Halorubrum</taxon>
    </lineage>
</organism>
<feature type="domain" description="Ketopantoate reductase N-terminal" evidence="13">
    <location>
        <begin position="3"/>
        <end position="151"/>
    </location>
</feature>
<evidence type="ECO:0000256" key="2">
    <source>
        <dbReference type="ARBA" id="ARBA00007870"/>
    </source>
</evidence>
<dbReference type="SUPFAM" id="SSF51735">
    <property type="entry name" value="NAD(P)-binding Rossmann-fold domains"/>
    <property type="match status" value="1"/>
</dbReference>
<protein>
    <recommendedName>
        <fullName evidence="4 12">2-dehydropantoate 2-reductase</fullName>
        <ecNumber evidence="3 12">1.1.1.169</ecNumber>
    </recommendedName>
    <alternativeName>
        <fullName evidence="8 12">Ketopantoate reductase</fullName>
    </alternativeName>
</protein>
<name>A0ABD5QNN4_9EURY</name>
<comment type="catalytic activity">
    <reaction evidence="9">
        <text>(R)-pantoate + NADP(+) = 2-dehydropantoate + NADPH + H(+)</text>
        <dbReference type="Rhea" id="RHEA:16233"/>
        <dbReference type="ChEBI" id="CHEBI:11561"/>
        <dbReference type="ChEBI" id="CHEBI:15378"/>
        <dbReference type="ChEBI" id="CHEBI:15980"/>
        <dbReference type="ChEBI" id="CHEBI:57783"/>
        <dbReference type="ChEBI" id="CHEBI:58349"/>
        <dbReference type="EC" id="1.1.1.169"/>
    </reaction>
    <physiologicalReaction direction="right-to-left" evidence="9">
        <dbReference type="Rhea" id="RHEA:16235"/>
    </physiologicalReaction>
</comment>
<comment type="catalytic activity">
    <reaction evidence="10">
        <text>(R)-pantoate + NAD(+) = 2-dehydropantoate + NADH + H(+)</text>
        <dbReference type="Rhea" id="RHEA:61292"/>
        <dbReference type="ChEBI" id="CHEBI:11561"/>
        <dbReference type="ChEBI" id="CHEBI:15378"/>
        <dbReference type="ChEBI" id="CHEBI:15980"/>
        <dbReference type="ChEBI" id="CHEBI:57540"/>
        <dbReference type="ChEBI" id="CHEBI:57945"/>
    </reaction>
    <physiologicalReaction direction="right-to-left" evidence="10">
        <dbReference type="Rhea" id="RHEA:61294"/>
    </physiologicalReaction>
</comment>
<evidence type="ECO:0000256" key="4">
    <source>
        <dbReference type="ARBA" id="ARBA00019465"/>
    </source>
</evidence>
<evidence type="ECO:0000256" key="6">
    <source>
        <dbReference type="ARBA" id="ARBA00022993"/>
    </source>
</evidence>
<dbReference type="RefSeq" id="WP_122105652.1">
    <property type="nucleotide sequence ID" value="NZ_JBHSKV010000002.1"/>
</dbReference>
<dbReference type="Proteomes" id="UP001596145">
    <property type="component" value="Unassembled WGS sequence"/>
</dbReference>
<evidence type="ECO:0000256" key="10">
    <source>
        <dbReference type="ARBA" id="ARBA00048196"/>
    </source>
</evidence>
<dbReference type="InterPro" id="IPR013328">
    <property type="entry name" value="6PGD_dom2"/>
</dbReference>
<dbReference type="GO" id="GO:0008677">
    <property type="term" value="F:2-dehydropantoate 2-reductase activity"/>
    <property type="evidence" value="ECO:0007669"/>
    <property type="project" value="UniProtKB-EC"/>
</dbReference>
<gene>
    <name evidence="15" type="ORF">ACFPJA_02630</name>
</gene>
<comment type="caution">
    <text evidence="15">The sequence shown here is derived from an EMBL/GenBank/DDBJ whole genome shotgun (WGS) entry which is preliminary data.</text>
</comment>
<comment type="pathway">
    <text evidence="1 12">Cofactor biosynthesis; coenzyme A biosynthesis.</text>
</comment>
<reference evidence="15 16" key="1">
    <citation type="journal article" date="2019" name="Int. J. Syst. Evol. Microbiol.">
        <title>The Global Catalogue of Microorganisms (GCM) 10K type strain sequencing project: providing services to taxonomists for standard genome sequencing and annotation.</title>
        <authorList>
            <consortium name="The Broad Institute Genomics Platform"/>
            <consortium name="The Broad Institute Genome Sequencing Center for Infectious Disease"/>
            <person name="Wu L."/>
            <person name="Ma J."/>
        </authorList>
    </citation>
    <scope>NUCLEOTIDE SEQUENCE [LARGE SCALE GENOMIC DNA]</scope>
    <source>
        <strain evidence="15 16">CGMCC 1.16026</strain>
    </source>
</reference>
<dbReference type="InterPro" id="IPR008927">
    <property type="entry name" value="6-PGluconate_DH-like_C_sf"/>
</dbReference>
<evidence type="ECO:0000259" key="14">
    <source>
        <dbReference type="Pfam" id="PF08546"/>
    </source>
</evidence>
<evidence type="ECO:0000259" key="13">
    <source>
        <dbReference type="Pfam" id="PF02558"/>
    </source>
</evidence>
<evidence type="ECO:0000256" key="7">
    <source>
        <dbReference type="ARBA" id="ARBA00023002"/>
    </source>
</evidence>
<evidence type="ECO:0000256" key="11">
    <source>
        <dbReference type="ARBA" id="ARBA00056765"/>
    </source>
</evidence>
<comment type="function">
    <text evidence="11">Catalyzes the NAD(P)H-dependent reduction of ketopantoate into pantoic acid.</text>
</comment>
<dbReference type="Gene3D" id="1.10.1040.10">
    <property type="entry name" value="N-(1-d-carboxylethyl)-l-norvaline Dehydrogenase, domain 2"/>
    <property type="match status" value="1"/>
</dbReference>
<keyword evidence="7 12" id="KW-0560">Oxidoreductase</keyword>
<evidence type="ECO:0000313" key="15">
    <source>
        <dbReference type="EMBL" id="MFC5133626.1"/>
    </source>
</evidence>
<keyword evidence="6 12" id="KW-0173">Coenzyme A biosynthesis</keyword>
<comment type="function">
    <text evidence="12">Catalyzes the NADPH-dependent reduction of ketopantoate into pantoic acid.</text>
</comment>
<feature type="domain" description="Ketopantoate reductase C-terminal" evidence="14">
    <location>
        <begin position="179"/>
        <end position="298"/>
    </location>
</feature>
<keyword evidence="5 12" id="KW-0521">NADP</keyword>
<dbReference type="AlphaFoldDB" id="A0ABD5QNN4"/>
<evidence type="ECO:0000256" key="1">
    <source>
        <dbReference type="ARBA" id="ARBA00004724"/>
    </source>
</evidence>
<dbReference type="SUPFAM" id="SSF48179">
    <property type="entry name" value="6-phosphogluconate dehydrogenase C-terminal domain-like"/>
    <property type="match status" value="1"/>
</dbReference>
<proteinExistence type="inferred from homology"/>
<dbReference type="InterPro" id="IPR036291">
    <property type="entry name" value="NAD(P)-bd_dom_sf"/>
</dbReference>
<dbReference type="Pfam" id="PF02558">
    <property type="entry name" value="ApbA"/>
    <property type="match status" value="1"/>
</dbReference>
<dbReference type="EMBL" id="JBHSKV010000002">
    <property type="protein sequence ID" value="MFC5133626.1"/>
    <property type="molecule type" value="Genomic_DNA"/>
</dbReference>
<dbReference type="FunFam" id="3.40.50.720:FF:000307">
    <property type="entry name" value="2-dehydropantoate 2-reductase"/>
    <property type="match status" value="1"/>
</dbReference>
<comment type="similarity">
    <text evidence="2 12">Belongs to the ketopantoate reductase family.</text>
</comment>
<dbReference type="InterPro" id="IPR013752">
    <property type="entry name" value="KPA_reductase"/>
</dbReference>
<dbReference type="EC" id="1.1.1.169" evidence="3 12"/>
<accession>A0ABD5QNN4</accession>
<dbReference type="NCBIfam" id="TIGR00745">
    <property type="entry name" value="apbA_panE"/>
    <property type="match status" value="1"/>
</dbReference>
<dbReference type="InterPro" id="IPR013332">
    <property type="entry name" value="KPR_N"/>
</dbReference>
<dbReference type="PANTHER" id="PTHR21708:SF26">
    <property type="entry name" value="2-DEHYDROPANTOATE 2-REDUCTASE"/>
    <property type="match status" value="1"/>
</dbReference>
<evidence type="ECO:0000256" key="3">
    <source>
        <dbReference type="ARBA" id="ARBA00013014"/>
    </source>
</evidence>
<evidence type="ECO:0000256" key="5">
    <source>
        <dbReference type="ARBA" id="ARBA00022857"/>
    </source>
</evidence>
<keyword evidence="16" id="KW-1185">Reference proteome</keyword>
<dbReference type="Pfam" id="PF08546">
    <property type="entry name" value="ApbA_C"/>
    <property type="match status" value="1"/>
</dbReference>
<dbReference type="InterPro" id="IPR051402">
    <property type="entry name" value="KPR-Related"/>
</dbReference>
<evidence type="ECO:0000313" key="16">
    <source>
        <dbReference type="Proteomes" id="UP001596145"/>
    </source>
</evidence>
<evidence type="ECO:0000256" key="9">
    <source>
        <dbReference type="ARBA" id="ARBA00047506"/>
    </source>
</evidence>
<dbReference type="PANTHER" id="PTHR21708">
    <property type="entry name" value="PROBABLE 2-DEHYDROPANTOATE 2-REDUCTASE"/>
    <property type="match status" value="1"/>
</dbReference>
<dbReference type="GO" id="GO:0015937">
    <property type="term" value="P:coenzyme A biosynthetic process"/>
    <property type="evidence" value="ECO:0007669"/>
    <property type="project" value="UniProtKB-KW"/>
</dbReference>
<sequence>MKIAVYGAGGIGGYFGGQLASAGADVHLIARGSHLAAIQEDGLHIESIHGDFHVNLPATDDPAEIGECDYVLVCVKSFDTEAIIEKLGPLLGSETAVISLQNGVDNERKLAAEIGEEHVMGGLAYIFSTISEPGHVQHADGPARIIFGEIDGTRSNRAERLRRLCKRADGMEGVHSADIWIDLWEKFMFICAQAGSTAAIRLPIDEIRDVDESWKLFCGLLEEARDVAVAEGVEVTDTALEEWIKFAKNLDEGTYSSLYHDMVNGNRMELEALHGTLVRKADEHDISVPWTRSVYAVLYPWAVRNAPDQ</sequence>
<dbReference type="InterPro" id="IPR003710">
    <property type="entry name" value="ApbA"/>
</dbReference>
<dbReference type="FunFam" id="1.10.1040.10:FF:000017">
    <property type="entry name" value="2-dehydropantoate 2-reductase"/>
    <property type="match status" value="1"/>
</dbReference>